<proteinExistence type="predicted"/>
<evidence type="ECO:0000259" key="7">
    <source>
        <dbReference type="Pfam" id="PF05127"/>
    </source>
</evidence>
<evidence type="ECO:0000256" key="4">
    <source>
        <dbReference type="ARBA" id="ARBA00022741"/>
    </source>
</evidence>
<dbReference type="InterPro" id="IPR007807">
    <property type="entry name" value="TcmA/NAT10_helicase"/>
</dbReference>
<feature type="domain" description="TcmA/NAT10 helicase" evidence="7">
    <location>
        <begin position="6"/>
        <end position="32"/>
    </location>
</feature>
<dbReference type="EMBL" id="JANEYG010000500">
    <property type="protein sequence ID" value="KAJ8909571.1"/>
    <property type="molecule type" value="Genomic_DNA"/>
</dbReference>
<dbReference type="InterPro" id="IPR032672">
    <property type="entry name" value="TmcA/NAT10/Kre33"/>
</dbReference>
<evidence type="ECO:0000256" key="6">
    <source>
        <dbReference type="ARBA" id="ARBA00023315"/>
    </source>
</evidence>
<comment type="caution">
    <text evidence="9">The sequence shown here is derived from an EMBL/GenBank/DDBJ whole genome shotgun (WGS) entry which is preliminary data.</text>
</comment>
<name>A0AAV8V5W9_9CUCU</name>
<keyword evidence="3" id="KW-0819">tRNA processing</keyword>
<comment type="subcellular location">
    <subcellularLocation>
        <location evidence="1">Nucleus</location>
        <location evidence="1">Nucleolus</location>
    </subcellularLocation>
</comment>
<dbReference type="GO" id="GO:0000049">
    <property type="term" value="F:tRNA binding"/>
    <property type="evidence" value="ECO:0007669"/>
    <property type="project" value="TreeGrafter"/>
</dbReference>
<protein>
    <submittedName>
        <fullName evidence="9">Uncharacterized protein</fullName>
    </submittedName>
</protein>
<keyword evidence="10" id="KW-1185">Reference proteome</keyword>
<dbReference type="Pfam" id="PF13718">
    <property type="entry name" value="GNAT_acetyltr_2"/>
    <property type="match status" value="1"/>
</dbReference>
<dbReference type="Gene3D" id="3.40.630.30">
    <property type="match status" value="1"/>
</dbReference>
<evidence type="ECO:0000256" key="1">
    <source>
        <dbReference type="ARBA" id="ARBA00004604"/>
    </source>
</evidence>
<dbReference type="PANTHER" id="PTHR10925:SF5">
    <property type="entry name" value="RNA CYTIDINE ACETYLTRANSFERASE"/>
    <property type="match status" value="1"/>
</dbReference>
<evidence type="ECO:0000313" key="10">
    <source>
        <dbReference type="Proteomes" id="UP001159042"/>
    </source>
</evidence>
<evidence type="ECO:0000259" key="8">
    <source>
        <dbReference type="Pfam" id="PF13718"/>
    </source>
</evidence>
<dbReference type="GO" id="GO:0005524">
    <property type="term" value="F:ATP binding"/>
    <property type="evidence" value="ECO:0007669"/>
    <property type="project" value="UniProtKB-KW"/>
</dbReference>
<reference evidence="9 10" key="1">
    <citation type="journal article" date="2023" name="Insect Mol. Biol.">
        <title>Genome sequencing provides insights into the evolution of gene families encoding plant cell wall-degrading enzymes in longhorned beetles.</title>
        <authorList>
            <person name="Shin N.R."/>
            <person name="Okamura Y."/>
            <person name="Kirsch R."/>
            <person name="Pauchet Y."/>
        </authorList>
    </citation>
    <scope>NUCLEOTIDE SEQUENCE [LARGE SCALE GENOMIC DNA]</scope>
    <source>
        <strain evidence="9">EAD_L_NR</strain>
    </source>
</reference>
<organism evidence="9 10">
    <name type="scientific">Exocentrus adspersus</name>
    <dbReference type="NCBI Taxonomy" id="1586481"/>
    <lineage>
        <taxon>Eukaryota</taxon>
        <taxon>Metazoa</taxon>
        <taxon>Ecdysozoa</taxon>
        <taxon>Arthropoda</taxon>
        <taxon>Hexapoda</taxon>
        <taxon>Insecta</taxon>
        <taxon>Pterygota</taxon>
        <taxon>Neoptera</taxon>
        <taxon>Endopterygota</taxon>
        <taxon>Coleoptera</taxon>
        <taxon>Polyphaga</taxon>
        <taxon>Cucujiformia</taxon>
        <taxon>Chrysomeloidea</taxon>
        <taxon>Cerambycidae</taxon>
        <taxon>Lamiinae</taxon>
        <taxon>Acanthocinini</taxon>
        <taxon>Exocentrus</taxon>
    </lineage>
</organism>
<dbReference type="PANTHER" id="PTHR10925">
    <property type="entry name" value="N-ACETYLTRANSFERASE 10"/>
    <property type="match status" value="1"/>
</dbReference>
<evidence type="ECO:0000313" key="9">
    <source>
        <dbReference type="EMBL" id="KAJ8909571.1"/>
    </source>
</evidence>
<dbReference type="InterPro" id="IPR000182">
    <property type="entry name" value="GNAT_dom"/>
</dbReference>
<dbReference type="GO" id="GO:0005730">
    <property type="term" value="C:nucleolus"/>
    <property type="evidence" value="ECO:0007669"/>
    <property type="project" value="UniProtKB-SubCell"/>
</dbReference>
<dbReference type="GO" id="GO:0030686">
    <property type="term" value="C:90S preribosome"/>
    <property type="evidence" value="ECO:0007669"/>
    <property type="project" value="TreeGrafter"/>
</dbReference>
<gene>
    <name evidence="9" type="ORF">NQ315_008931</name>
</gene>
<evidence type="ECO:0000256" key="3">
    <source>
        <dbReference type="ARBA" id="ARBA00022694"/>
    </source>
</evidence>
<sequence>MYHKGEVTLNESIRYKSGDPVETWLTKLLCLDSSYVTPILSGCPPPERCDLYYINRDTLFSYHKASEEFLQRLVALYVASHYKNSPNDLQILSDAPAHHLFCLLGPIDINQKALPEVLVVLQLCLEGGLSEKSATQGLSNNKKASGDLIPWTIGQQYQDTNFPKLAGARIVRIATHPDHQSVSIVTESLLAL</sequence>
<keyword evidence="6" id="KW-0012">Acyltransferase</keyword>
<feature type="domain" description="N-acetyltransferase" evidence="8">
    <location>
        <begin position="72"/>
        <end position="182"/>
    </location>
</feature>
<keyword evidence="5" id="KW-0067">ATP-binding</keyword>
<evidence type="ECO:0000256" key="5">
    <source>
        <dbReference type="ARBA" id="ARBA00022840"/>
    </source>
</evidence>
<dbReference type="Pfam" id="PF05127">
    <property type="entry name" value="NAT10_TcmA_helicase"/>
    <property type="match status" value="1"/>
</dbReference>
<dbReference type="GO" id="GO:0008033">
    <property type="term" value="P:tRNA processing"/>
    <property type="evidence" value="ECO:0007669"/>
    <property type="project" value="UniProtKB-KW"/>
</dbReference>
<dbReference type="GO" id="GO:1904812">
    <property type="term" value="P:rRNA acetylation involved in maturation of SSU-rRNA"/>
    <property type="evidence" value="ECO:0007669"/>
    <property type="project" value="TreeGrafter"/>
</dbReference>
<evidence type="ECO:0000256" key="2">
    <source>
        <dbReference type="ARBA" id="ARBA00022679"/>
    </source>
</evidence>
<dbReference type="Proteomes" id="UP001159042">
    <property type="component" value="Unassembled WGS sequence"/>
</dbReference>
<keyword evidence="2" id="KW-0808">Transferase</keyword>
<keyword evidence="4" id="KW-0547">Nucleotide-binding</keyword>
<dbReference type="GO" id="GO:1990883">
    <property type="term" value="F:18S rRNA cytidine N-acetyltransferase activity"/>
    <property type="evidence" value="ECO:0007669"/>
    <property type="project" value="TreeGrafter"/>
</dbReference>
<accession>A0AAV8V5W9</accession>
<dbReference type="AlphaFoldDB" id="A0AAV8V5W9"/>